<dbReference type="VEuPathDB" id="FungiDB:RhiirFUN_022891"/>
<comment type="caution">
    <text evidence="1">The sequence shown here is derived from an EMBL/GenBank/DDBJ whole genome shotgun (WGS) entry which is preliminary data.</text>
</comment>
<proteinExistence type="predicted"/>
<dbReference type="Proteomes" id="UP000684084">
    <property type="component" value="Unassembled WGS sequence"/>
</dbReference>
<evidence type="ECO:0000313" key="2">
    <source>
        <dbReference type="Proteomes" id="UP000684084"/>
    </source>
</evidence>
<dbReference type="OrthoDB" id="2331317at2759"/>
<dbReference type="InterPro" id="IPR032675">
    <property type="entry name" value="LRR_dom_sf"/>
</dbReference>
<protein>
    <submittedName>
        <fullName evidence="1">Uncharacterized protein</fullName>
    </submittedName>
</protein>
<sequence length="472" mass="55575">MSLPILNSDIILEIIKNSKDNTGSLFNFLFVNKYFSKVAVSVLWENPFKYRNLLSRDSQNYSIIQTYINFFNEEECNEINQIFKNINEVFKFNNEQEKSLRFHYGKYLKEFNFQVIRKAIDSWYSIFKEKNNIKNGSSRYNIEECIMKSIMRQCQKLDSLNWGICLVNEGLLKIMQDKIKDLKYFTIDHYYSINYEKSIFGYLKNHCKNISCLTIDDYHDICGDKLTEEFISFIELQNGLNEFILDHAEEEYEYKDLITSTLEFQANNLTKVILNGVDFNDISFDYIDKCINLKVLGLRYNKGLIFDDMDLYTSFKNLKILDLSYNEWSSEVTTLIIKKAGKSLTSLTIGENNIKQAINDDTLIALTNSCPNIRSLSISKTSSESIKMVLSYLKDLKLVTLQLFQIEKKGTVMKSEDLLNYIENEKSLFKLGLGKNDKYWDYYNERRRNFENFLKKHNVKLIAYKPKNNNVL</sequence>
<dbReference type="SUPFAM" id="SSF52047">
    <property type="entry name" value="RNI-like"/>
    <property type="match status" value="1"/>
</dbReference>
<evidence type="ECO:0000313" key="1">
    <source>
        <dbReference type="EMBL" id="CAB5349733.1"/>
    </source>
</evidence>
<accession>A0A2I1EC78</accession>
<dbReference type="AlphaFoldDB" id="A0A2I1EC78"/>
<dbReference type="VEuPathDB" id="FungiDB:RhiirA1_475266"/>
<dbReference type="EMBL" id="CAGKOT010000007">
    <property type="protein sequence ID" value="CAB5349733.1"/>
    <property type="molecule type" value="Genomic_DNA"/>
</dbReference>
<name>A0A2I1EC78_9GLOM</name>
<dbReference type="VEuPathDB" id="FungiDB:FUN_017570"/>
<organism evidence="1 2">
    <name type="scientific">Rhizophagus irregularis</name>
    <dbReference type="NCBI Taxonomy" id="588596"/>
    <lineage>
        <taxon>Eukaryota</taxon>
        <taxon>Fungi</taxon>
        <taxon>Fungi incertae sedis</taxon>
        <taxon>Mucoromycota</taxon>
        <taxon>Glomeromycotina</taxon>
        <taxon>Glomeromycetes</taxon>
        <taxon>Glomerales</taxon>
        <taxon>Glomeraceae</taxon>
        <taxon>Rhizophagus</taxon>
    </lineage>
</organism>
<gene>
    <name evidence="1" type="ORF">CHRIB12_LOCUS4794</name>
</gene>
<reference evidence="1" key="1">
    <citation type="submission" date="2020-05" db="EMBL/GenBank/DDBJ databases">
        <authorList>
            <person name="Rincon C."/>
            <person name="Sanders R I."/>
            <person name="Robbins C."/>
            <person name="Chaturvedi A."/>
        </authorList>
    </citation>
    <scope>NUCLEOTIDE SEQUENCE</scope>
    <source>
        <strain evidence="1">CHB12</strain>
    </source>
</reference>
<dbReference type="Gene3D" id="3.80.10.10">
    <property type="entry name" value="Ribonuclease Inhibitor"/>
    <property type="match status" value="1"/>
</dbReference>